<dbReference type="Pfam" id="PF02588">
    <property type="entry name" value="YitT_membrane"/>
    <property type="match status" value="1"/>
</dbReference>
<feature type="transmembrane region" description="Helical" evidence="6">
    <location>
        <begin position="106"/>
        <end position="124"/>
    </location>
</feature>
<dbReference type="PANTHER" id="PTHR33545">
    <property type="entry name" value="UPF0750 MEMBRANE PROTEIN YITT-RELATED"/>
    <property type="match status" value="1"/>
</dbReference>
<keyword evidence="8" id="KW-1185">Reference proteome</keyword>
<dbReference type="InterPro" id="IPR051461">
    <property type="entry name" value="UPF0750_membrane"/>
</dbReference>
<evidence type="ECO:0000256" key="3">
    <source>
        <dbReference type="ARBA" id="ARBA00022692"/>
    </source>
</evidence>
<dbReference type="Proteomes" id="UP000051379">
    <property type="component" value="Unassembled WGS sequence"/>
</dbReference>
<evidence type="ECO:0000313" key="7">
    <source>
        <dbReference type="EMBL" id="KRK92673.1"/>
    </source>
</evidence>
<evidence type="ECO:0000256" key="6">
    <source>
        <dbReference type="SAM" id="Phobius"/>
    </source>
</evidence>
<evidence type="ECO:0000256" key="4">
    <source>
        <dbReference type="ARBA" id="ARBA00022989"/>
    </source>
</evidence>
<keyword evidence="3 6" id="KW-0812">Transmembrane</keyword>
<accession>A0ABR5P5X8</accession>
<feature type="transmembrane region" description="Helical" evidence="6">
    <location>
        <begin position="195"/>
        <end position="215"/>
    </location>
</feature>
<keyword evidence="2" id="KW-1003">Cell membrane</keyword>
<feature type="transmembrane region" description="Helical" evidence="6">
    <location>
        <begin position="172"/>
        <end position="189"/>
    </location>
</feature>
<dbReference type="PANTHER" id="PTHR33545:SF9">
    <property type="entry name" value="UPF0750 MEMBRANE PROTEIN YITE"/>
    <property type="match status" value="1"/>
</dbReference>
<dbReference type="EMBL" id="AZDO01000101">
    <property type="protein sequence ID" value="KRK92673.1"/>
    <property type="molecule type" value="Genomic_DNA"/>
</dbReference>
<proteinExistence type="predicted"/>
<feature type="transmembrane region" description="Helical" evidence="6">
    <location>
        <begin position="34"/>
        <end position="52"/>
    </location>
</feature>
<dbReference type="InterPro" id="IPR003740">
    <property type="entry name" value="YitT"/>
</dbReference>
<protein>
    <submittedName>
        <fullName evidence="7">Integral membrane protein</fullName>
    </submittedName>
</protein>
<reference evidence="7 8" key="1">
    <citation type="journal article" date="2015" name="Genome Announc.">
        <title>Expanding the biotechnology potential of lactobacilli through comparative genomics of 213 strains and associated genera.</title>
        <authorList>
            <person name="Sun Z."/>
            <person name="Harris H.M."/>
            <person name="McCann A."/>
            <person name="Guo C."/>
            <person name="Argimon S."/>
            <person name="Zhang W."/>
            <person name="Yang X."/>
            <person name="Jeffery I.B."/>
            <person name="Cooney J.C."/>
            <person name="Kagawa T.F."/>
            <person name="Liu W."/>
            <person name="Song Y."/>
            <person name="Salvetti E."/>
            <person name="Wrobel A."/>
            <person name="Rasinkangas P."/>
            <person name="Parkhill J."/>
            <person name="Rea M.C."/>
            <person name="O'Sullivan O."/>
            <person name="Ritari J."/>
            <person name="Douillard F.P."/>
            <person name="Paul Ross R."/>
            <person name="Yang R."/>
            <person name="Briner A.E."/>
            <person name="Felis G.E."/>
            <person name="de Vos W.M."/>
            <person name="Barrangou R."/>
            <person name="Klaenhammer T.R."/>
            <person name="Caufield P.W."/>
            <person name="Cui Y."/>
            <person name="Zhang H."/>
            <person name="O'Toole P.W."/>
        </authorList>
    </citation>
    <scope>NUCLEOTIDE SEQUENCE [LARGE SCALE GENOMIC DNA]</scope>
    <source>
        <strain evidence="7 8">JCM 17355</strain>
    </source>
</reference>
<gene>
    <name evidence="7" type="ORF">FC88_GL000701</name>
</gene>
<comment type="subcellular location">
    <subcellularLocation>
        <location evidence="1">Cell membrane</location>
        <topology evidence="1">Multi-pass membrane protein</topology>
    </subcellularLocation>
</comment>
<keyword evidence="5 6" id="KW-0472">Membrane</keyword>
<evidence type="ECO:0000256" key="1">
    <source>
        <dbReference type="ARBA" id="ARBA00004651"/>
    </source>
</evidence>
<feature type="transmembrane region" description="Helical" evidence="6">
    <location>
        <begin position="130"/>
        <end position="151"/>
    </location>
</feature>
<organism evidence="7 8">
    <name type="scientific">Companilactobacillus futsaii JCM 17355</name>
    <dbReference type="NCBI Taxonomy" id="1423818"/>
    <lineage>
        <taxon>Bacteria</taxon>
        <taxon>Bacillati</taxon>
        <taxon>Bacillota</taxon>
        <taxon>Bacilli</taxon>
        <taxon>Lactobacillales</taxon>
        <taxon>Lactobacillaceae</taxon>
        <taxon>Companilactobacillus</taxon>
    </lineage>
</organism>
<sequence>MINKGNEYFYCPKKYIHDIVISMKNKKQRLSSKLLIMLVALELIAVSLNMFFEPHSIAAGGATGIAILLQAGWKIPTFISVLVINIVMLVLAYLHLDRQTTIKLALGSFLLPLLLFITPVINLIPNNRVISIIVGSIIFGIGLAILYALNMSSGGTTVPPMIIHKNFGIEKYISLFIIDALVCLGNLALGDLISFSLAVMSVGISSLSIKGFGIFRKKIAQ</sequence>
<evidence type="ECO:0000256" key="5">
    <source>
        <dbReference type="ARBA" id="ARBA00023136"/>
    </source>
</evidence>
<evidence type="ECO:0000313" key="8">
    <source>
        <dbReference type="Proteomes" id="UP000051379"/>
    </source>
</evidence>
<feature type="transmembrane region" description="Helical" evidence="6">
    <location>
        <begin position="72"/>
        <end position="94"/>
    </location>
</feature>
<name>A0ABR5P5X8_9LACO</name>
<keyword evidence="4 6" id="KW-1133">Transmembrane helix</keyword>
<evidence type="ECO:0000256" key="2">
    <source>
        <dbReference type="ARBA" id="ARBA00022475"/>
    </source>
</evidence>
<comment type="caution">
    <text evidence="7">The sequence shown here is derived from an EMBL/GenBank/DDBJ whole genome shotgun (WGS) entry which is preliminary data.</text>
</comment>